<organism evidence="1">
    <name type="scientific">Rhizophora mucronata</name>
    <name type="common">Asiatic mangrove</name>
    <dbReference type="NCBI Taxonomy" id="61149"/>
    <lineage>
        <taxon>Eukaryota</taxon>
        <taxon>Viridiplantae</taxon>
        <taxon>Streptophyta</taxon>
        <taxon>Embryophyta</taxon>
        <taxon>Tracheophyta</taxon>
        <taxon>Spermatophyta</taxon>
        <taxon>Magnoliopsida</taxon>
        <taxon>eudicotyledons</taxon>
        <taxon>Gunneridae</taxon>
        <taxon>Pentapetalae</taxon>
        <taxon>rosids</taxon>
        <taxon>fabids</taxon>
        <taxon>Malpighiales</taxon>
        <taxon>Rhizophoraceae</taxon>
        <taxon>Rhizophora</taxon>
    </lineage>
</organism>
<keyword evidence="1" id="KW-0689">Ribosomal protein</keyword>
<dbReference type="GO" id="GO:0005840">
    <property type="term" value="C:ribosome"/>
    <property type="evidence" value="ECO:0007669"/>
    <property type="project" value="UniProtKB-KW"/>
</dbReference>
<proteinExistence type="predicted"/>
<sequence>MIITIVARIAAIVQAIYPGFSRGSILAQTRTNNPIYQGIAPRKKPIINLQNRRRNEKSSVIHKEPV</sequence>
<dbReference type="EMBL" id="GGEC01011430">
    <property type="protein sequence ID" value="MBW91913.1"/>
    <property type="molecule type" value="Transcribed_RNA"/>
</dbReference>
<keyword evidence="1" id="KW-0687">Ribonucleoprotein</keyword>
<protein>
    <submittedName>
        <fullName evidence="1">60S ribosomal protein L18a plant</fullName>
    </submittedName>
</protein>
<name>A0A2P2JEL9_RHIMU</name>
<evidence type="ECO:0000313" key="1">
    <source>
        <dbReference type="EMBL" id="MBW91913.1"/>
    </source>
</evidence>
<reference evidence="1" key="1">
    <citation type="submission" date="2018-02" db="EMBL/GenBank/DDBJ databases">
        <title>Rhizophora mucronata_Transcriptome.</title>
        <authorList>
            <person name="Meera S.P."/>
            <person name="Sreeshan A."/>
            <person name="Augustine A."/>
        </authorList>
    </citation>
    <scope>NUCLEOTIDE SEQUENCE</scope>
    <source>
        <tissue evidence="1">Leaf</tissue>
    </source>
</reference>
<dbReference type="AlphaFoldDB" id="A0A2P2JEL9"/>
<accession>A0A2P2JEL9</accession>